<dbReference type="EMBL" id="FLRE01000087">
    <property type="protein sequence ID" value="SBT34928.1"/>
    <property type="molecule type" value="Genomic_DNA"/>
</dbReference>
<evidence type="ECO:0000313" key="3">
    <source>
        <dbReference type="EMBL" id="SBT34488.1"/>
    </source>
</evidence>
<evidence type="ECO:0000313" key="4">
    <source>
        <dbReference type="EMBL" id="SBT34928.1"/>
    </source>
</evidence>
<reference evidence="5 6" key="1">
    <citation type="submission" date="2016-05" db="EMBL/GenBank/DDBJ databases">
        <authorList>
            <person name="Naeem Raeece"/>
        </authorList>
    </citation>
    <scope>NUCLEOTIDE SEQUENCE [LARGE SCALE GENOMIC DNA]</scope>
</reference>
<organism evidence="4 5">
    <name type="scientific">Plasmodium ovale wallikeri</name>
    <dbReference type="NCBI Taxonomy" id="864142"/>
    <lineage>
        <taxon>Eukaryota</taxon>
        <taxon>Sar</taxon>
        <taxon>Alveolata</taxon>
        <taxon>Apicomplexa</taxon>
        <taxon>Aconoidasida</taxon>
        <taxon>Haemosporida</taxon>
        <taxon>Plasmodiidae</taxon>
        <taxon>Plasmodium</taxon>
        <taxon>Plasmodium (Plasmodium)</taxon>
    </lineage>
</organism>
<feature type="region of interest" description="Disordered" evidence="1">
    <location>
        <begin position="38"/>
        <end position="70"/>
    </location>
</feature>
<sequence>MEKGCVCCGTMLKHIYLRIISVQKGLKRKGIINQFKVSPKGETEGTQKEGTQKERTQKKGKKSHFTSNNYGKETEQSVYEMCREVERETLLFSTKGAMRGSGDTGGICTNGKRNGKGNCPNGGDEIAPREGIERRKDLELILKYASTQIIKSLSVNHDYINCKDYFMSLALICNQLAIHKFEDKSFWYSLSIKLTNILKIQKRNVGKTLCIRWLALILNSFGRVHVINTYFLKEASSYIKLCKGDDVHTFDISQIVNAFSKLNYVDRSLFKHLEPFIFEKIDELSCQSIGNICNAYSKLEPYDTHLVNNLSIKIKKSINKFNEQELANILNSYAKCNIRDLDLFNTSLKCIFHKFYNFKPIEIVMITNAYSKFNIYNKTFFSYLFSYIKNYSTLFQPPELAIIANAYANFNLREYKIFHIIKNGIVKKEYLLENGNVAMLLHAYGKLLIRDEQFILNLLNKKKKVINFLDCRNLTLFYVSIIKLNINIPRDIYNNLKLNISKKLHSFTDLALVSICYSSMFYMYFDLNLIASILLLLNKRKASSKSFAHQIHVSLFVLQSLYDFGKFSLNFLTCLLQLLNRSYHYISQPNYYDINKSAIQKRISPFIPKKNLHVQSEVPIGPFVVDFLLCRSDAQRVEIVPSRNANNVG</sequence>
<evidence type="ECO:0000256" key="1">
    <source>
        <dbReference type="SAM" id="MobiDB-lite"/>
    </source>
</evidence>
<accession>A0A1A8YTR6</accession>
<dbReference type="Proteomes" id="UP000078550">
    <property type="component" value="Unassembled WGS sequence"/>
</dbReference>
<gene>
    <name evidence="3" type="ORF">POVWA1_022660</name>
    <name evidence="4" type="ORF">POVWA2_022460</name>
</gene>
<proteinExistence type="predicted"/>
<dbReference type="AlphaFoldDB" id="A0A1A8YTR6"/>
<dbReference type="EMBL" id="FLRD01000070">
    <property type="protein sequence ID" value="SBT34488.1"/>
    <property type="molecule type" value="Genomic_DNA"/>
</dbReference>
<dbReference type="InterPro" id="IPR058917">
    <property type="entry name" value="RESC6_dom"/>
</dbReference>
<evidence type="ECO:0000313" key="5">
    <source>
        <dbReference type="Proteomes" id="UP000078550"/>
    </source>
</evidence>
<feature type="domain" description="RNA-editing substrate-binding complex 6 protein" evidence="2">
    <location>
        <begin position="210"/>
        <end position="340"/>
    </location>
</feature>
<name>A0A1A8YTR6_PLAOA</name>
<keyword evidence="6" id="KW-1185">Reference proteome</keyword>
<reference evidence="4" key="2">
    <citation type="submission" date="2016-05" db="EMBL/GenBank/DDBJ databases">
        <authorList>
            <person name="Lavstsen T."/>
            <person name="Jespersen J.S."/>
        </authorList>
    </citation>
    <scope>NUCLEOTIDE SEQUENCE [LARGE SCALE GENOMIC DNA]</scope>
</reference>
<dbReference type="Pfam" id="PF26188">
    <property type="entry name" value="RESC6"/>
    <property type="match status" value="1"/>
</dbReference>
<dbReference type="Proteomes" id="UP000078555">
    <property type="component" value="Unassembled WGS sequence"/>
</dbReference>
<protein>
    <recommendedName>
        <fullName evidence="2">RNA-editing substrate-binding complex 6 protein domain-containing protein</fullName>
    </recommendedName>
</protein>
<evidence type="ECO:0000259" key="2">
    <source>
        <dbReference type="Pfam" id="PF26188"/>
    </source>
</evidence>
<evidence type="ECO:0000313" key="6">
    <source>
        <dbReference type="Proteomes" id="UP000078555"/>
    </source>
</evidence>
<feature type="compositionally biased region" description="Basic and acidic residues" evidence="1">
    <location>
        <begin position="39"/>
        <end position="57"/>
    </location>
</feature>